<dbReference type="Pfam" id="PF07729">
    <property type="entry name" value="FCD"/>
    <property type="match status" value="1"/>
</dbReference>
<proteinExistence type="predicted"/>
<dbReference type="Pfam" id="PF00392">
    <property type="entry name" value="GntR"/>
    <property type="match status" value="1"/>
</dbReference>
<evidence type="ECO:0000256" key="1">
    <source>
        <dbReference type="ARBA" id="ARBA00023015"/>
    </source>
</evidence>
<dbReference type="OrthoDB" id="3232242at2"/>
<dbReference type="Proteomes" id="UP000193285">
    <property type="component" value="Unassembled WGS sequence"/>
</dbReference>
<dbReference type="InterPro" id="IPR036390">
    <property type="entry name" value="WH_DNA-bd_sf"/>
</dbReference>
<dbReference type="Gene3D" id="1.10.10.10">
    <property type="entry name" value="Winged helix-like DNA-binding domain superfamily/Winged helix DNA-binding domain"/>
    <property type="match status" value="1"/>
</dbReference>
<dbReference type="InterPro" id="IPR008920">
    <property type="entry name" value="TF_FadR/GntR_C"/>
</dbReference>
<protein>
    <submittedName>
        <fullName evidence="6">GntR family transcriptional regulator</fullName>
    </submittedName>
</protein>
<gene>
    <name evidence="6" type="ORF">AWB90_21205</name>
</gene>
<feature type="domain" description="GntR C-terminal" evidence="5">
    <location>
        <begin position="121"/>
        <end position="250"/>
    </location>
</feature>
<dbReference type="GO" id="GO:0003677">
    <property type="term" value="F:DNA binding"/>
    <property type="evidence" value="ECO:0007669"/>
    <property type="project" value="UniProtKB-KW"/>
</dbReference>
<comment type="caution">
    <text evidence="6">The sequence shown here is derived from an EMBL/GenBank/DDBJ whole genome shotgun (WGS) entry which is preliminary data.</text>
</comment>
<dbReference type="InterPro" id="IPR000524">
    <property type="entry name" value="Tscrpt_reg_HTH_GntR"/>
</dbReference>
<dbReference type="AlphaFoldDB" id="A0A1X2A6K3"/>
<evidence type="ECO:0000313" key="6">
    <source>
        <dbReference type="EMBL" id="ORW41784.1"/>
    </source>
</evidence>
<name>A0A1X2A6K3_9MYCO</name>
<dbReference type="RefSeq" id="WP_085245882.1">
    <property type="nucleotide sequence ID" value="NZ_LQPN01000063.1"/>
</dbReference>
<dbReference type="GO" id="GO:0003700">
    <property type="term" value="F:DNA-binding transcription factor activity"/>
    <property type="evidence" value="ECO:0007669"/>
    <property type="project" value="InterPro"/>
</dbReference>
<dbReference type="PANTHER" id="PTHR43537:SF47">
    <property type="entry name" value="REGULATORY PROTEIN GNTR HTH"/>
    <property type="match status" value="1"/>
</dbReference>
<reference evidence="6 7" key="1">
    <citation type="journal article" date="2015" name="Emerg. Microbes Infect.">
        <title>Characterization of 17 strains belonging to the Mycobacterium simiae complex and description of Mycobacterium paraense sp. nov.</title>
        <authorList>
            <person name="Fusco da Costa A.R."/>
            <person name="Fedrizzi T."/>
            <person name="Lopes M.L."/>
            <person name="Pecorari M."/>
            <person name="Oliveira da Costa W.L."/>
            <person name="Giacobazzi E."/>
            <person name="da Costa Bahia J.R."/>
            <person name="De Sanctis V."/>
            <person name="Batista Lima K.V."/>
            <person name="Bertorelli R."/>
            <person name="Grottola A."/>
            <person name="Fabio A."/>
            <person name="Mariottini A."/>
            <person name="Ferretti P."/>
            <person name="Di Leva F."/>
            <person name="Fregni Serpini G."/>
            <person name="Tagliazucchi S."/>
            <person name="Rumpianesi F."/>
            <person name="Jousson O."/>
            <person name="Segata N."/>
            <person name="Tortoli E."/>
        </authorList>
    </citation>
    <scope>NUCLEOTIDE SEQUENCE [LARGE SCALE GENOMIC DNA]</scope>
    <source>
        <strain evidence="6 7">IEC33</strain>
    </source>
</reference>
<evidence type="ECO:0000259" key="5">
    <source>
        <dbReference type="SMART" id="SM00895"/>
    </source>
</evidence>
<dbReference type="Gene3D" id="1.20.120.530">
    <property type="entry name" value="GntR ligand-binding domain-like"/>
    <property type="match status" value="1"/>
</dbReference>
<keyword evidence="1" id="KW-0805">Transcription regulation</keyword>
<dbReference type="SUPFAM" id="SSF48008">
    <property type="entry name" value="GntR ligand-binding domain-like"/>
    <property type="match status" value="1"/>
</dbReference>
<dbReference type="SMART" id="SM00895">
    <property type="entry name" value="FCD"/>
    <property type="match status" value="1"/>
</dbReference>
<sequence length="252" mass="26690">MSAGEREQGQAEAPALRRSEWQGVAGKRRTTSRSELAAQKITARIKTVGAGGRLGTKEELRVHCGVSVGTLNEAIRLLQARGLVAIRPGPGGGLFACEPAPMVRLGNVMLTLDSHEASVADAVRIRNALDALLIEDAVWHADTADIAVLHERLADMAAAAQRGDGIAFLHANCALHARIAAMSPNAMLSSIYVGLLDVIEAHTLAVVPAAERPLPESLHERYQLHVRLVDAIAVQDPAGALRALAQHNATCD</sequence>
<feature type="region of interest" description="Disordered" evidence="4">
    <location>
        <begin position="1"/>
        <end position="34"/>
    </location>
</feature>
<dbReference type="InterPro" id="IPR036388">
    <property type="entry name" value="WH-like_DNA-bd_sf"/>
</dbReference>
<evidence type="ECO:0000313" key="7">
    <source>
        <dbReference type="Proteomes" id="UP000193285"/>
    </source>
</evidence>
<organism evidence="6 7">
    <name type="scientific">Mycobacterium paraense</name>
    <dbReference type="NCBI Taxonomy" id="767916"/>
    <lineage>
        <taxon>Bacteria</taxon>
        <taxon>Bacillati</taxon>
        <taxon>Actinomycetota</taxon>
        <taxon>Actinomycetes</taxon>
        <taxon>Mycobacteriales</taxon>
        <taxon>Mycobacteriaceae</taxon>
        <taxon>Mycobacterium</taxon>
        <taxon>Mycobacterium simiae complex</taxon>
    </lineage>
</organism>
<evidence type="ECO:0000256" key="3">
    <source>
        <dbReference type="ARBA" id="ARBA00023163"/>
    </source>
</evidence>
<evidence type="ECO:0000256" key="2">
    <source>
        <dbReference type="ARBA" id="ARBA00023125"/>
    </source>
</evidence>
<keyword evidence="3" id="KW-0804">Transcription</keyword>
<feature type="compositionally biased region" description="Basic and acidic residues" evidence="4">
    <location>
        <begin position="1"/>
        <end position="20"/>
    </location>
</feature>
<dbReference type="EMBL" id="LQPN01000063">
    <property type="protein sequence ID" value="ORW41784.1"/>
    <property type="molecule type" value="Genomic_DNA"/>
</dbReference>
<evidence type="ECO:0000256" key="4">
    <source>
        <dbReference type="SAM" id="MobiDB-lite"/>
    </source>
</evidence>
<dbReference type="InterPro" id="IPR011711">
    <property type="entry name" value="GntR_C"/>
</dbReference>
<dbReference type="PANTHER" id="PTHR43537">
    <property type="entry name" value="TRANSCRIPTIONAL REGULATOR, GNTR FAMILY"/>
    <property type="match status" value="1"/>
</dbReference>
<accession>A0A1X2A6K3</accession>
<dbReference type="SUPFAM" id="SSF46785">
    <property type="entry name" value="Winged helix' DNA-binding domain"/>
    <property type="match status" value="1"/>
</dbReference>
<keyword evidence="2" id="KW-0238">DNA-binding</keyword>